<accession>A0A9D3X4D5</accession>
<organism evidence="2 3">
    <name type="scientific">Mauremys mutica</name>
    <name type="common">yellowpond turtle</name>
    <dbReference type="NCBI Taxonomy" id="74926"/>
    <lineage>
        <taxon>Eukaryota</taxon>
        <taxon>Metazoa</taxon>
        <taxon>Chordata</taxon>
        <taxon>Craniata</taxon>
        <taxon>Vertebrata</taxon>
        <taxon>Euteleostomi</taxon>
        <taxon>Archelosauria</taxon>
        <taxon>Testudinata</taxon>
        <taxon>Testudines</taxon>
        <taxon>Cryptodira</taxon>
        <taxon>Durocryptodira</taxon>
        <taxon>Testudinoidea</taxon>
        <taxon>Geoemydidae</taxon>
        <taxon>Geoemydinae</taxon>
        <taxon>Mauremys</taxon>
    </lineage>
</organism>
<evidence type="ECO:0000256" key="1">
    <source>
        <dbReference type="SAM" id="MobiDB-lite"/>
    </source>
</evidence>
<keyword evidence="3" id="KW-1185">Reference proteome</keyword>
<evidence type="ECO:0000313" key="2">
    <source>
        <dbReference type="EMBL" id="KAH1173347.1"/>
    </source>
</evidence>
<reference evidence="2" key="1">
    <citation type="submission" date="2021-09" db="EMBL/GenBank/DDBJ databases">
        <title>The genome of Mauremys mutica provides insights into the evolution of semi-aquatic lifestyle.</title>
        <authorList>
            <person name="Gong S."/>
            <person name="Gao Y."/>
        </authorList>
    </citation>
    <scope>NUCLEOTIDE SEQUENCE</scope>
    <source>
        <strain evidence="2">MM-2020</strain>
        <tissue evidence="2">Muscle</tissue>
    </source>
</reference>
<proteinExistence type="predicted"/>
<feature type="compositionally biased region" description="Pro residues" evidence="1">
    <location>
        <begin position="122"/>
        <end position="141"/>
    </location>
</feature>
<comment type="caution">
    <text evidence="2">The sequence shown here is derived from an EMBL/GenBank/DDBJ whole genome shotgun (WGS) entry which is preliminary data.</text>
</comment>
<feature type="compositionally biased region" description="Basic and acidic residues" evidence="1">
    <location>
        <begin position="52"/>
        <end position="63"/>
    </location>
</feature>
<protein>
    <submittedName>
        <fullName evidence="2">Uncharacterized protein</fullName>
    </submittedName>
</protein>
<feature type="compositionally biased region" description="Basic and acidic residues" evidence="1">
    <location>
        <begin position="1"/>
        <end position="23"/>
    </location>
</feature>
<dbReference type="AlphaFoldDB" id="A0A9D3X4D5"/>
<feature type="region of interest" description="Disordered" evidence="1">
    <location>
        <begin position="1"/>
        <end position="146"/>
    </location>
</feature>
<sequence length="166" mass="17981">MKGTRAGERELRGAPRVGEEQPRRSRRHFTLPVPISAPPPAAQSGVGGGEGRPWREGRGRRDSAASVPCLVGNSRAEPERPAPLLLPPQQNGGAWSPWEPVSDSASPPRRRRRRHRLICIDQPPPPPSRIPDRPLFPPRPAPHQSSISTEWINQWSGGGGGGGCCC</sequence>
<dbReference type="Proteomes" id="UP000827986">
    <property type="component" value="Unassembled WGS sequence"/>
</dbReference>
<gene>
    <name evidence="2" type="ORF">KIL84_017186</name>
</gene>
<name>A0A9D3X4D5_9SAUR</name>
<feature type="compositionally biased region" description="Basic residues" evidence="1">
    <location>
        <begin position="108"/>
        <end position="117"/>
    </location>
</feature>
<evidence type="ECO:0000313" key="3">
    <source>
        <dbReference type="Proteomes" id="UP000827986"/>
    </source>
</evidence>
<dbReference type="EMBL" id="JAHDVG010000482">
    <property type="protein sequence ID" value="KAH1173347.1"/>
    <property type="molecule type" value="Genomic_DNA"/>
</dbReference>